<dbReference type="FunFam" id="3.40.50.720:FF:000173">
    <property type="entry name" value="3-oxoacyl-[acyl-carrier protein] reductase"/>
    <property type="match status" value="1"/>
</dbReference>
<dbReference type="InterPro" id="IPR020904">
    <property type="entry name" value="Sc_DH/Rdtase_CS"/>
</dbReference>
<organism evidence="5 6">
    <name type="scientific">Ascodesmis nigricans</name>
    <dbReference type="NCBI Taxonomy" id="341454"/>
    <lineage>
        <taxon>Eukaryota</taxon>
        <taxon>Fungi</taxon>
        <taxon>Dikarya</taxon>
        <taxon>Ascomycota</taxon>
        <taxon>Pezizomycotina</taxon>
        <taxon>Pezizomycetes</taxon>
        <taxon>Pezizales</taxon>
        <taxon>Ascodesmidaceae</taxon>
        <taxon>Ascodesmis</taxon>
    </lineage>
</organism>
<keyword evidence="3" id="KW-0560">Oxidoreductase</keyword>
<dbReference type="GO" id="GO:0016616">
    <property type="term" value="F:oxidoreductase activity, acting on the CH-OH group of donors, NAD or NADP as acceptor"/>
    <property type="evidence" value="ECO:0007669"/>
    <property type="project" value="TreeGrafter"/>
</dbReference>
<dbReference type="SUPFAM" id="SSF51735">
    <property type="entry name" value="NAD(P)-binding Rossmann-fold domains"/>
    <property type="match status" value="1"/>
</dbReference>
<evidence type="ECO:0000313" key="6">
    <source>
        <dbReference type="Proteomes" id="UP000298138"/>
    </source>
</evidence>
<sequence length="249" mass="26349">MSSTATATPAKYLRFLITGGSRGIGLACAHRFASQGHHIILLARNNAALSTATSELPRTHSEQNHECIIGDVSQQETWEKVKAEHKKLDVLISAAGISQTSLLSRTKPDAINSIISTNLTGTILGSRTVSSLLLHRRSPGVIVNISSVLGLSKCIPGTSVYAASKAGVIGFSRALAVEVGSRGIRVNTVCPGYVKTQMTEDVRIREIGGDGPMGRWAEMDEVVNAVEFVVNNGYVNGAEVVVDGGLRLS</sequence>
<dbReference type="OrthoDB" id="1669814at2759"/>
<protein>
    <submittedName>
        <fullName evidence="5">NAD(P)-binding protein</fullName>
    </submittedName>
</protein>
<dbReference type="InterPro" id="IPR036291">
    <property type="entry name" value="NAD(P)-bd_dom_sf"/>
</dbReference>
<keyword evidence="6" id="KW-1185">Reference proteome</keyword>
<dbReference type="EMBL" id="ML220112">
    <property type="protein sequence ID" value="TGZ85688.1"/>
    <property type="molecule type" value="Genomic_DNA"/>
</dbReference>
<dbReference type="PANTHER" id="PTHR42760">
    <property type="entry name" value="SHORT-CHAIN DEHYDROGENASES/REDUCTASES FAMILY MEMBER"/>
    <property type="match status" value="1"/>
</dbReference>
<proteinExistence type="inferred from homology"/>
<name>A0A4S2N8H1_9PEZI</name>
<comment type="similarity">
    <text evidence="1 4">Belongs to the short-chain dehydrogenases/reductases (SDR) family.</text>
</comment>
<evidence type="ECO:0000256" key="3">
    <source>
        <dbReference type="ARBA" id="ARBA00023002"/>
    </source>
</evidence>
<evidence type="ECO:0000256" key="1">
    <source>
        <dbReference type="ARBA" id="ARBA00006484"/>
    </source>
</evidence>
<dbReference type="Pfam" id="PF00106">
    <property type="entry name" value="adh_short"/>
    <property type="match status" value="1"/>
</dbReference>
<keyword evidence="2" id="KW-0521">NADP</keyword>
<dbReference type="FunCoup" id="A0A4S2N8H1">
    <property type="interactions" value="136"/>
</dbReference>
<reference evidence="5 6" key="1">
    <citation type="submission" date="2019-04" db="EMBL/GenBank/DDBJ databases">
        <title>Comparative genomics and transcriptomics to analyze fruiting body development in filamentous ascomycetes.</title>
        <authorList>
            <consortium name="DOE Joint Genome Institute"/>
            <person name="Lutkenhaus R."/>
            <person name="Traeger S."/>
            <person name="Breuer J."/>
            <person name="Kuo A."/>
            <person name="Lipzen A."/>
            <person name="Pangilinan J."/>
            <person name="Dilworth D."/>
            <person name="Sandor L."/>
            <person name="Poggeler S."/>
            <person name="Barry K."/>
            <person name="Grigoriev I.V."/>
            <person name="Nowrousian M."/>
        </authorList>
    </citation>
    <scope>NUCLEOTIDE SEQUENCE [LARGE SCALE GENOMIC DNA]</scope>
    <source>
        <strain evidence="5 6">CBS 389.68</strain>
    </source>
</reference>
<dbReference type="AlphaFoldDB" id="A0A4S2N8H1"/>
<dbReference type="Proteomes" id="UP000298138">
    <property type="component" value="Unassembled WGS sequence"/>
</dbReference>
<dbReference type="Gene3D" id="3.40.50.720">
    <property type="entry name" value="NAD(P)-binding Rossmann-like Domain"/>
    <property type="match status" value="1"/>
</dbReference>
<evidence type="ECO:0000313" key="5">
    <source>
        <dbReference type="EMBL" id="TGZ85688.1"/>
    </source>
</evidence>
<dbReference type="GO" id="GO:0048038">
    <property type="term" value="F:quinone binding"/>
    <property type="evidence" value="ECO:0007669"/>
    <property type="project" value="TreeGrafter"/>
</dbReference>
<evidence type="ECO:0000256" key="2">
    <source>
        <dbReference type="ARBA" id="ARBA00022857"/>
    </source>
</evidence>
<evidence type="ECO:0000256" key="4">
    <source>
        <dbReference type="RuleBase" id="RU000363"/>
    </source>
</evidence>
<dbReference type="InterPro" id="IPR002347">
    <property type="entry name" value="SDR_fam"/>
</dbReference>
<gene>
    <name evidence="5" type="ORF">EX30DRAFT_300229</name>
</gene>
<dbReference type="InParanoid" id="A0A4S2N8H1"/>
<accession>A0A4S2N8H1</accession>
<dbReference type="PANTHER" id="PTHR42760:SF133">
    <property type="entry name" value="3-OXOACYL-[ACYL-CARRIER-PROTEIN] REDUCTASE"/>
    <property type="match status" value="1"/>
</dbReference>
<dbReference type="PRINTS" id="PR00081">
    <property type="entry name" value="GDHRDH"/>
</dbReference>
<dbReference type="PROSITE" id="PS00061">
    <property type="entry name" value="ADH_SHORT"/>
    <property type="match status" value="1"/>
</dbReference>
<dbReference type="PRINTS" id="PR00080">
    <property type="entry name" value="SDRFAMILY"/>
</dbReference>
<dbReference type="STRING" id="341454.A0A4S2N8H1"/>
<dbReference type="GO" id="GO:0006633">
    <property type="term" value="P:fatty acid biosynthetic process"/>
    <property type="evidence" value="ECO:0007669"/>
    <property type="project" value="TreeGrafter"/>
</dbReference>